<evidence type="ECO:0000313" key="3">
    <source>
        <dbReference type="Proteomes" id="UP000014480"/>
    </source>
</evidence>
<sequence length="81" mass="8586">MPPTTSNDGRRGRLRAVEVRKAISVHGREAMSTGLFRIHNSPENARGSEPGQEGRLSTGEAPKATDSGGFTAGIFGRGKSY</sequence>
<name>A0A484G7T5_COLOR</name>
<dbReference type="Proteomes" id="UP000014480">
    <property type="component" value="Unassembled WGS sequence"/>
</dbReference>
<dbReference type="EMBL" id="AMCV02000001">
    <property type="protein sequence ID" value="TDZ26519.1"/>
    <property type="molecule type" value="Genomic_DNA"/>
</dbReference>
<feature type="region of interest" description="Disordered" evidence="1">
    <location>
        <begin position="28"/>
        <end position="81"/>
    </location>
</feature>
<evidence type="ECO:0000256" key="1">
    <source>
        <dbReference type="SAM" id="MobiDB-lite"/>
    </source>
</evidence>
<evidence type="ECO:0000313" key="2">
    <source>
        <dbReference type="EMBL" id="TDZ26519.1"/>
    </source>
</evidence>
<gene>
    <name evidence="2" type="ORF">Cob_v000588</name>
</gene>
<organism evidence="2 3">
    <name type="scientific">Colletotrichum orbiculare (strain 104-T / ATCC 96160 / CBS 514.97 / LARS 414 / MAFF 240422)</name>
    <name type="common">Cucumber anthracnose fungus</name>
    <name type="synonym">Colletotrichum lagenarium</name>
    <dbReference type="NCBI Taxonomy" id="1213857"/>
    <lineage>
        <taxon>Eukaryota</taxon>
        <taxon>Fungi</taxon>
        <taxon>Dikarya</taxon>
        <taxon>Ascomycota</taxon>
        <taxon>Pezizomycotina</taxon>
        <taxon>Sordariomycetes</taxon>
        <taxon>Hypocreomycetidae</taxon>
        <taxon>Glomerellales</taxon>
        <taxon>Glomerellaceae</taxon>
        <taxon>Colletotrichum</taxon>
        <taxon>Colletotrichum orbiculare species complex</taxon>
    </lineage>
</organism>
<reference evidence="3" key="1">
    <citation type="journal article" date="2013" name="New Phytol.">
        <title>Comparative genomic and transcriptomic analyses reveal the hemibiotrophic stage shift of Colletotrichum fungi.</title>
        <authorList>
            <person name="Gan P."/>
            <person name="Ikeda K."/>
            <person name="Irieda H."/>
            <person name="Narusaka M."/>
            <person name="O'Connell R.J."/>
            <person name="Narusaka Y."/>
            <person name="Takano Y."/>
            <person name="Kubo Y."/>
            <person name="Shirasu K."/>
        </authorList>
    </citation>
    <scope>NUCLEOTIDE SEQUENCE [LARGE SCALE GENOMIC DNA]</scope>
    <source>
        <strain evidence="3">104-T / ATCC 96160 / CBS 514.97 / LARS 414 / MAFF 240422</strain>
    </source>
</reference>
<keyword evidence="3" id="KW-1185">Reference proteome</keyword>
<proteinExistence type="predicted"/>
<reference evidence="3" key="2">
    <citation type="journal article" date="2019" name="Mol. Plant Microbe Interact.">
        <title>Genome sequence resources for four phytopathogenic fungi from the Colletotrichum orbiculare species complex.</title>
        <authorList>
            <person name="Gan P."/>
            <person name="Tsushima A."/>
            <person name="Narusaka M."/>
            <person name="Narusaka Y."/>
            <person name="Takano Y."/>
            <person name="Kubo Y."/>
            <person name="Shirasu K."/>
        </authorList>
    </citation>
    <scope>GENOME REANNOTATION</scope>
    <source>
        <strain evidence="3">104-T / ATCC 96160 / CBS 514.97 / LARS 414 / MAFF 240422</strain>
    </source>
</reference>
<protein>
    <submittedName>
        <fullName evidence="2">Uncharacterized protein</fullName>
    </submittedName>
</protein>
<comment type="caution">
    <text evidence="2">The sequence shown here is derived from an EMBL/GenBank/DDBJ whole genome shotgun (WGS) entry which is preliminary data.</text>
</comment>
<dbReference type="AlphaFoldDB" id="A0A484G7T5"/>
<accession>A0A484G7T5</accession>